<comment type="similarity">
    <text evidence="6">Belongs to the TonB-dependent receptor family.</text>
</comment>
<evidence type="ECO:0000256" key="3">
    <source>
        <dbReference type="ARBA" id="ARBA00023077"/>
    </source>
</evidence>
<dbReference type="AlphaFoldDB" id="K7AB42"/>
<gene>
    <name evidence="10" type="ORF">C427_2234</name>
</gene>
<keyword evidence="10" id="KW-0675">Receptor</keyword>
<dbReference type="Pfam" id="PF00593">
    <property type="entry name" value="TonB_dep_Rec_b-barrel"/>
    <property type="match status" value="1"/>
</dbReference>
<evidence type="ECO:0000256" key="5">
    <source>
        <dbReference type="ARBA" id="ARBA00023237"/>
    </source>
</evidence>
<dbReference type="KEGG" id="gps:C427_2234"/>
<evidence type="ECO:0000256" key="6">
    <source>
        <dbReference type="RuleBase" id="RU003357"/>
    </source>
</evidence>
<dbReference type="PATRIC" id="fig|1129794.4.peg.2211"/>
<evidence type="ECO:0000256" key="7">
    <source>
        <dbReference type="SAM" id="SignalP"/>
    </source>
</evidence>
<dbReference type="EMBL" id="CP003837">
    <property type="protein sequence ID" value="AGH44343.1"/>
    <property type="molecule type" value="Genomic_DNA"/>
</dbReference>
<dbReference type="InterPro" id="IPR037066">
    <property type="entry name" value="Plug_dom_sf"/>
</dbReference>
<keyword evidence="2 7" id="KW-0732">Signal</keyword>
<dbReference type="HOGENOM" id="CLU_006935_2_0_6"/>
<dbReference type="Gene3D" id="2.40.170.20">
    <property type="entry name" value="TonB-dependent receptor, beta-barrel domain"/>
    <property type="match status" value="2"/>
</dbReference>
<dbReference type="Proteomes" id="UP000011864">
    <property type="component" value="Chromosome"/>
</dbReference>
<feature type="domain" description="TonB-dependent receptor plug" evidence="9">
    <location>
        <begin position="55"/>
        <end position="151"/>
    </location>
</feature>
<keyword evidence="5" id="KW-0998">Cell outer membrane</keyword>
<feature type="domain" description="TonB-dependent receptor-like beta-barrel" evidence="8">
    <location>
        <begin position="454"/>
        <end position="920"/>
    </location>
</feature>
<dbReference type="OrthoDB" id="8727862at2"/>
<dbReference type="eggNOG" id="COG1629">
    <property type="taxonomic scope" value="Bacteria"/>
</dbReference>
<dbReference type="NCBIfam" id="TIGR01782">
    <property type="entry name" value="TonB-Xanth-Caul"/>
    <property type="match status" value="1"/>
</dbReference>
<sequence length="954" mass="103456">MKQFKPSLIQAALITSGFAFSISSALAQETAADDNLEVIQVSGIRGSLMRAQALKMDNTSIVEVLSAEDIGKLPDTSIAESLARLPGLAGERRNGRTSGLSIRGFNENYVGTSLNGRELLGMGDNRGVEFDLYPTEIISNIVVYKTPEAGLTVQGLGGTVDLQTVNPIGQERSITFNGNYEKNQKDSANPDYDNNGHRLSFNYIDSFADDTIGLALTLATMETPRQEEQFRGWGYATVNQDSPRRDLDITPSSAGDVVTGGHDSFVRSAMLERDSIAAVIQYAPNDKLNIQVDALYIDFEENDVRRGLEEGGAEWGVGDNYQITGVENGLVTSGNYDGFYSVVRNDARSQESKLTTIGLNLEYEINDSWTAEVDYSTGDVDKTISDIESYSGVGRPGVNPDRPLTARSWQQTDTGVTFSDHPTIAPLDLTDPSIIRLAGPQAWGGSLAPVEAFQGIDGFDPNTAQDGFVNQPTFDESLDSLRFQVNGIVNWGIFTALEAGVVYSDRSKTKTNNGAYLTAPTWPDDGPIPDVVGVADLSFIGINGVLAYDSLALFNSGYYTVTDAADLETARQGDSYTVAEETTTLFAKLDIDTEVADMLLRGNIGVQVVKADQSSSGFDTVIGPNLYVQKTPVEGGDSYTDVLPTLNLSLEIADNQFIRTGLAKVLTRPRMDDMRPNNQVSFSFNDSNILNSTLGNGAFSGSAGNPLLKPIEANQFDLSYENYFADDGFYAVSFFYKDLKNWHESGNTVADFSESYIPGYHDSSGAHDIDNDGVEDGPLPPQTFLGGVSFRQDGLQGFVRGWELQGSVPMSIIHEALEGFGVVASATFLTGEFDDGSRIPGLSEEAYSFTAYYENSGFEIRVSGTKRDEFFSETRGLSLSLVGATDNGGEQWDAQVGYDFAESGIESLEGLRITLQGQNLTDEPTIQSNGSDSRQITQYQSYGRNFLLGANYSF</sequence>
<feature type="chain" id="PRO_5003902619" evidence="7">
    <location>
        <begin position="28"/>
        <end position="954"/>
    </location>
</feature>
<name>K7AB42_9ALTE</name>
<evidence type="ECO:0000259" key="9">
    <source>
        <dbReference type="Pfam" id="PF07715"/>
    </source>
</evidence>
<dbReference type="STRING" id="1129794.C427_2234"/>
<dbReference type="InterPro" id="IPR000531">
    <property type="entry name" value="Beta-barrel_TonB"/>
</dbReference>
<dbReference type="InterPro" id="IPR012910">
    <property type="entry name" value="Plug_dom"/>
</dbReference>
<dbReference type="GO" id="GO:0009279">
    <property type="term" value="C:cell outer membrane"/>
    <property type="evidence" value="ECO:0007669"/>
    <property type="project" value="UniProtKB-SubCell"/>
</dbReference>
<dbReference type="PANTHER" id="PTHR40980:SF3">
    <property type="entry name" value="TONB-DEPENDENT RECEPTOR-LIKE BETA-BARREL DOMAIN-CONTAINING PROTEIN"/>
    <property type="match status" value="1"/>
</dbReference>
<dbReference type="InterPro" id="IPR010104">
    <property type="entry name" value="TonB_rcpt_bac"/>
</dbReference>
<dbReference type="Gene3D" id="2.170.130.10">
    <property type="entry name" value="TonB-dependent receptor, plug domain"/>
    <property type="match status" value="1"/>
</dbReference>
<dbReference type="Pfam" id="PF07715">
    <property type="entry name" value="Plug"/>
    <property type="match status" value="1"/>
</dbReference>
<dbReference type="RefSeq" id="WP_007638310.1">
    <property type="nucleotide sequence ID" value="NC_020514.1"/>
</dbReference>
<evidence type="ECO:0000256" key="4">
    <source>
        <dbReference type="ARBA" id="ARBA00023136"/>
    </source>
</evidence>
<protein>
    <submittedName>
        <fullName evidence="10">TonB-dependent receptor</fullName>
    </submittedName>
</protein>
<dbReference type="InterPro" id="IPR036942">
    <property type="entry name" value="Beta-barrel_TonB_sf"/>
</dbReference>
<proteinExistence type="inferred from homology"/>
<evidence type="ECO:0000256" key="2">
    <source>
        <dbReference type="ARBA" id="ARBA00022729"/>
    </source>
</evidence>
<keyword evidence="3 6" id="KW-0798">TonB box</keyword>
<evidence type="ECO:0000313" key="10">
    <source>
        <dbReference type="EMBL" id="AGH44343.1"/>
    </source>
</evidence>
<comment type="subcellular location">
    <subcellularLocation>
        <location evidence="1 6">Cell outer membrane</location>
    </subcellularLocation>
</comment>
<dbReference type="PROSITE" id="PS01156">
    <property type="entry name" value="TONB_DEPENDENT_REC_2"/>
    <property type="match status" value="1"/>
</dbReference>
<keyword evidence="11" id="KW-1185">Reference proteome</keyword>
<feature type="signal peptide" evidence="7">
    <location>
        <begin position="1"/>
        <end position="27"/>
    </location>
</feature>
<dbReference type="PANTHER" id="PTHR40980">
    <property type="entry name" value="PLUG DOMAIN-CONTAINING PROTEIN"/>
    <property type="match status" value="1"/>
</dbReference>
<evidence type="ECO:0000256" key="1">
    <source>
        <dbReference type="ARBA" id="ARBA00004442"/>
    </source>
</evidence>
<organism evidence="10 11">
    <name type="scientific">Paraglaciecola psychrophila 170</name>
    <dbReference type="NCBI Taxonomy" id="1129794"/>
    <lineage>
        <taxon>Bacteria</taxon>
        <taxon>Pseudomonadati</taxon>
        <taxon>Pseudomonadota</taxon>
        <taxon>Gammaproteobacteria</taxon>
        <taxon>Alteromonadales</taxon>
        <taxon>Alteromonadaceae</taxon>
        <taxon>Paraglaciecola</taxon>
    </lineage>
</organism>
<reference evidence="10 11" key="1">
    <citation type="journal article" date="2013" name="Genome Announc.">
        <title>Complete Genome Sequence of Glaciecola psychrophila Strain 170T.</title>
        <authorList>
            <person name="Yin J."/>
            <person name="Chen J."/>
            <person name="Liu G."/>
            <person name="Yu Y."/>
            <person name="Song L."/>
            <person name="Wang X."/>
            <person name="Qu X."/>
        </authorList>
    </citation>
    <scope>NUCLEOTIDE SEQUENCE [LARGE SCALE GENOMIC DNA]</scope>
    <source>
        <strain evidence="10 11">170</strain>
    </source>
</reference>
<evidence type="ECO:0000313" key="11">
    <source>
        <dbReference type="Proteomes" id="UP000011864"/>
    </source>
</evidence>
<dbReference type="InterPro" id="IPR010917">
    <property type="entry name" value="TonB_rcpt_CS"/>
</dbReference>
<accession>K7AB42</accession>
<keyword evidence="4 6" id="KW-0472">Membrane</keyword>
<dbReference type="SUPFAM" id="SSF56935">
    <property type="entry name" value="Porins"/>
    <property type="match status" value="1"/>
</dbReference>
<evidence type="ECO:0000259" key="8">
    <source>
        <dbReference type="Pfam" id="PF00593"/>
    </source>
</evidence>